<evidence type="ECO:0000256" key="1">
    <source>
        <dbReference type="PROSITE-ProRule" id="PRU00175"/>
    </source>
</evidence>
<feature type="domain" description="RING-type" evidence="2">
    <location>
        <begin position="5"/>
        <end position="45"/>
    </location>
</feature>
<dbReference type="OMA" id="HTGCIDS"/>
<dbReference type="Gene3D" id="3.30.40.10">
    <property type="entry name" value="Zinc/RING finger domain, C3HC4 (zinc finger)"/>
    <property type="match status" value="1"/>
</dbReference>
<dbReference type="InterPro" id="IPR001841">
    <property type="entry name" value="Znf_RING"/>
</dbReference>
<dbReference type="PROSITE" id="PS50089">
    <property type="entry name" value="ZF_RING_2"/>
    <property type="match status" value="1"/>
</dbReference>
<organism evidence="3 4">
    <name type="scientific">Fusarium oxysporum f. sp. cubense (strain race 1)</name>
    <name type="common">Panama disease fungus</name>
    <dbReference type="NCBI Taxonomy" id="1229664"/>
    <lineage>
        <taxon>Eukaryota</taxon>
        <taxon>Fungi</taxon>
        <taxon>Dikarya</taxon>
        <taxon>Ascomycota</taxon>
        <taxon>Pezizomycotina</taxon>
        <taxon>Sordariomycetes</taxon>
        <taxon>Hypocreomycetidae</taxon>
        <taxon>Hypocreales</taxon>
        <taxon>Nectriaceae</taxon>
        <taxon>Fusarium</taxon>
        <taxon>Fusarium oxysporum species complex</taxon>
    </lineage>
</organism>
<dbReference type="Proteomes" id="UP000016928">
    <property type="component" value="Unassembled WGS sequence"/>
</dbReference>
<keyword evidence="1" id="KW-0479">Metal-binding</keyword>
<keyword evidence="1" id="KW-0863">Zinc-finger</keyword>
<reference evidence="4" key="1">
    <citation type="submission" date="2012-09" db="EMBL/GenBank/DDBJ databases">
        <title>Genome sequencing and comparative transcriptomics of race 1 and race 4 of banana pathogen: Fusarium oxysporum f. sp. cubense.</title>
        <authorList>
            <person name="Fang X."/>
            <person name="Huang J."/>
        </authorList>
    </citation>
    <scope>NUCLEOTIDE SEQUENCE [LARGE SCALE GENOMIC DNA]</scope>
    <source>
        <strain evidence="4">race 1</strain>
    </source>
</reference>
<dbReference type="AlphaFoldDB" id="N4UPQ7"/>
<dbReference type="PANTHER" id="PTHR47662">
    <property type="entry name" value="RING-TYPE DOMAIN-CONTAINING PROTEIN"/>
    <property type="match status" value="1"/>
</dbReference>
<feature type="non-terminal residue" evidence="3">
    <location>
        <position position="1"/>
    </location>
</feature>
<dbReference type="HOGENOM" id="CLU_013137_21_6_1"/>
<sequence length="60" mass="7125">EYSAICIEVLRDQDNVRRLKCKHVFHTGCIDSWFQRHHVDCPLCKSIFIPDRRSDPEDVP</sequence>
<dbReference type="GO" id="GO:0008270">
    <property type="term" value="F:zinc ion binding"/>
    <property type="evidence" value="ECO:0007669"/>
    <property type="project" value="UniProtKB-KW"/>
</dbReference>
<gene>
    <name evidence="3" type="ORF">FOC1_g10006427</name>
</gene>
<dbReference type="STRING" id="1229664.N4UPQ7"/>
<dbReference type="OrthoDB" id="8062037at2759"/>
<dbReference type="SMART" id="SM00184">
    <property type="entry name" value="RING"/>
    <property type="match status" value="1"/>
</dbReference>
<dbReference type="SUPFAM" id="SSF57850">
    <property type="entry name" value="RING/U-box"/>
    <property type="match status" value="1"/>
</dbReference>
<dbReference type="Pfam" id="PF13639">
    <property type="entry name" value="zf-RING_2"/>
    <property type="match status" value="1"/>
</dbReference>
<name>N4UPQ7_FUSC1</name>
<reference evidence="4" key="2">
    <citation type="journal article" date="2014" name="PLoS ONE">
        <title>Genome and Transcriptome Analysis of the Fungal Pathogen Fusarium oxysporum f. sp. cubense Causing Banana Vascular Wilt Disease.</title>
        <authorList>
            <person name="Guo L."/>
            <person name="Han L."/>
            <person name="Yang L."/>
            <person name="Zeng H."/>
            <person name="Fan D."/>
            <person name="Zhu Y."/>
            <person name="Feng Y."/>
            <person name="Wang G."/>
            <person name="Peng C."/>
            <person name="Jiang X."/>
            <person name="Zhou D."/>
            <person name="Ni P."/>
            <person name="Liang C."/>
            <person name="Liu L."/>
            <person name="Wang J."/>
            <person name="Mao C."/>
            <person name="Fang X."/>
            <person name="Peng M."/>
            <person name="Huang J."/>
        </authorList>
    </citation>
    <scope>NUCLEOTIDE SEQUENCE [LARGE SCALE GENOMIC DNA]</scope>
    <source>
        <strain evidence="4">race 1</strain>
    </source>
</reference>
<dbReference type="InterPro" id="IPR013083">
    <property type="entry name" value="Znf_RING/FYVE/PHD"/>
</dbReference>
<keyword evidence="1" id="KW-0862">Zinc</keyword>
<dbReference type="PANTHER" id="PTHR47662:SF1">
    <property type="entry name" value="RING-TYPE DOMAIN-CONTAINING PROTEIN"/>
    <property type="match status" value="1"/>
</dbReference>
<dbReference type="VEuPathDB" id="FungiDB:FOC1_g10006427"/>
<accession>N4UPQ7</accession>
<evidence type="ECO:0000313" key="4">
    <source>
        <dbReference type="Proteomes" id="UP000016928"/>
    </source>
</evidence>
<evidence type="ECO:0000313" key="3">
    <source>
        <dbReference type="EMBL" id="ENH72060.1"/>
    </source>
</evidence>
<protein>
    <recommendedName>
        <fullName evidence="2">RING-type domain-containing protein</fullName>
    </recommendedName>
</protein>
<proteinExistence type="predicted"/>
<evidence type="ECO:0000259" key="2">
    <source>
        <dbReference type="PROSITE" id="PS50089"/>
    </source>
</evidence>
<dbReference type="EMBL" id="KB730104">
    <property type="protein sequence ID" value="ENH72060.1"/>
    <property type="molecule type" value="Genomic_DNA"/>
</dbReference>